<sequence>MSSAIPKRWR</sequence>
<reference evidence="1" key="1">
    <citation type="submission" date="2014-05" db="EMBL/GenBank/DDBJ databases">
        <authorList>
            <person name="Chronopoulou M."/>
        </authorList>
    </citation>
    <scope>NUCLEOTIDE SEQUENCE</scope>
    <source>
        <tissue evidence="1">Whole organism</tissue>
    </source>
</reference>
<protein>
    <submittedName>
        <fullName evidence="1">Uncharacterized protein</fullName>
    </submittedName>
</protein>
<evidence type="ECO:0000313" key="1">
    <source>
        <dbReference type="EMBL" id="CDW33483.1"/>
    </source>
</evidence>
<accession>A0A0K2U5J2</accession>
<organism evidence="1">
    <name type="scientific">Lepeophtheirus salmonis</name>
    <name type="common">Salmon louse</name>
    <name type="synonym">Caligus salmonis</name>
    <dbReference type="NCBI Taxonomy" id="72036"/>
    <lineage>
        <taxon>Eukaryota</taxon>
        <taxon>Metazoa</taxon>
        <taxon>Ecdysozoa</taxon>
        <taxon>Arthropoda</taxon>
        <taxon>Crustacea</taxon>
        <taxon>Multicrustacea</taxon>
        <taxon>Hexanauplia</taxon>
        <taxon>Copepoda</taxon>
        <taxon>Siphonostomatoida</taxon>
        <taxon>Caligidae</taxon>
        <taxon>Lepeophtheirus</taxon>
    </lineage>
</organism>
<dbReference type="EMBL" id="HACA01016122">
    <property type="protein sequence ID" value="CDW33483.1"/>
    <property type="molecule type" value="Transcribed_RNA"/>
</dbReference>
<name>A0A0K2U5J2_LEPSM</name>
<proteinExistence type="predicted"/>